<evidence type="ECO:0000256" key="3">
    <source>
        <dbReference type="ARBA" id="ARBA00022452"/>
    </source>
</evidence>
<feature type="domain" description="TonB-dependent receptor plug" evidence="14">
    <location>
        <begin position="54"/>
        <end position="152"/>
    </location>
</feature>
<dbReference type="InterPro" id="IPR037066">
    <property type="entry name" value="Plug_dom_sf"/>
</dbReference>
<keyword evidence="7 10" id="KW-0472">Membrane</keyword>
<organism evidence="15 16">
    <name type="scientific">Proteiniphilum acetatigenes</name>
    <dbReference type="NCBI Taxonomy" id="294710"/>
    <lineage>
        <taxon>Bacteria</taxon>
        <taxon>Pseudomonadati</taxon>
        <taxon>Bacteroidota</taxon>
        <taxon>Bacteroidia</taxon>
        <taxon>Bacteroidales</taxon>
        <taxon>Dysgonomonadaceae</taxon>
        <taxon>Proteiniphilum</taxon>
    </lineage>
</organism>
<comment type="subcellular location">
    <subcellularLocation>
        <location evidence="1 10">Cell outer membrane</location>
        <topology evidence="1 10">Multi-pass membrane protein</topology>
    </subcellularLocation>
</comment>
<dbReference type="PROSITE" id="PS52016">
    <property type="entry name" value="TONB_DEPENDENT_REC_3"/>
    <property type="match status" value="1"/>
</dbReference>
<evidence type="ECO:0000256" key="5">
    <source>
        <dbReference type="ARBA" id="ARBA00022729"/>
    </source>
</evidence>
<evidence type="ECO:0000256" key="4">
    <source>
        <dbReference type="ARBA" id="ARBA00022692"/>
    </source>
</evidence>
<evidence type="ECO:0000256" key="7">
    <source>
        <dbReference type="ARBA" id="ARBA00023136"/>
    </source>
</evidence>
<dbReference type="PANTHER" id="PTHR30069">
    <property type="entry name" value="TONB-DEPENDENT OUTER MEMBRANE RECEPTOR"/>
    <property type="match status" value="1"/>
</dbReference>
<dbReference type="PANTHER" id="PTHR30069:SF29">
    <property type="entry name" value="HEMOGLOBIN AND HEMOGLOBIN-HAPTOGLOBIN-BINDING PROTEIN 1-RELATED"/>
    <property type="match status" value="1"/>
</dbReference>
<dbReference type="GO" id="GO:0044718">
    <property type="term" value="P:siderophore transmembrane transport"/>
    <property type="evidence" value="ECO:0007669"/>
    <property type="project" value="TreeGrafter"/>
</dbReference>
<dbReference type="GO" id="GO:0009279">
    <property type="term" value="C:cell outer membrane"/>
    <property type="evidence" value="ECO:0007669"/>
    <property type="project" value="UniProtKB-SubCell"/>
</dbReference>
<dbReference type="EMBL" id="LGGN01000003">
    <property type="protein sequence ID" value="KUK78784.1"/>
    <property type="molecule type" value="Genomic_DNA"/>
</dbReference>
<dbReference type="Gene3D" id="2.170.130.10">
    <property type="entry name" value="TonB-dependent receptor, plug domain"/>
    <property type="match status" value="1"/>
</dbReference>
<dbReference type="Pfam" id="PF00593">
    <property type="entry name" value="TonB_dep_Rec_b-barrel"/>
    <property type="match status" value="1"/>
</dbReference>
<dbReference type="InterPro" id="IPR036942">
    <property type="entry name" value="Beta-barrel_TonB_sf"/>
</dbReference>
<comment type="similarity">
    <text evidence="10 11">Belongs to the TonB-dependent receptor family.</text>
</comment>
<evidence type="ECO:0000259" key="14">
    <source>
        <dbReference type="Pfam" id="PF07715"/>
    </source>
</evidence>
<proteinExistence type="inferred from homology"/>
<dbReference type="Gene3D" id="2.40.170.20">
    <property type="entry name" value="TonB-dependent receptor, beta-barrel domain"/>
    <property type="match status" value="1"/>
</dbReference>
<evidence type="ECO:0000313" key="15">
    <source>
        <dbReference type="EMBL" id="KUK78784.1"/>
    </source>
</evidence>
<keyword evidence="8 15" id="KW-0675">Receptor</keyword>
<keyword evidence="4 10" id="KW-0812">Transmembrane</keyword>
<evidence type="ECO:0000313" key="16">
    <source>
        <dbReference type="Proteomes" id="UP000053860"/>
    </source>
</evidence>
<evidence type="ECO:0000256" key="9">
    <source>
        <dbReference type="ARBA" id="ARBA00023237"/>
    </source>
</evidence>
<feature type="chain" id="PRO_5007096986" evidence="12">
    <location>
        <begin position="27"/>
        <end position="723"/>
    </location>
</feature>
<feature type="domain" description="TonB-dependent receptor-like beta-barrel" evidence="13">
    <location>
        <begin position="294"/>
        <end position="691"/>
    </location>
</feature>
<dbReference type="InterPro" id="IPR039426">
    <property type="entry name" value="TonB-dep_rcpt-like"/>
</dbReference>
<evidence type="ECO:0000256" key="10">
    <source>
        <dbReference type="PROSITE-ProRule" id="PRU01360"/>
    </source>
</evidence>
<dbReference type="Proteomes" id="UP000053860">
    <property type="component" value="Unassembled WGS sequence"/>
</dbReference>
<dbReference type="PATRIC" id="fig|294710.3.peg.1144"/>
<dbReference type="SUPFAM" id="SSF56935">
    <property type="entry name" value="Porins"/>
    <property type="match status" value="1"/>
</dbReference>
<keyword evidence="9 10" id="KW-0998">Cell outer membrane</keyword>
<evidence type="ECO:0000256" key="8">
    <source>
        <dbReference type="ARBA" id="ARBA00023170"/>
    </source>
</evidence>
<gene>
    <name evidence="15" type="ORF">XD92_0038</name>
</gene>
<evidence type="ECO:0000256" key="6">
    <source>
        <dbReference type="ARBA" id="ARBA00023077"/>
    </source>
</evidence>
<protein>
    <submittedName>
        <fullName evidence="15">TonB-dependent receptor</fullName>
    </submittedName>
</protein>
<evidence type="ECO:0000259" key="13">
    <source>
        <dbReference type="Pfam" id="PF00593"/>
    </source>
</evidence>
<dbReference type="InterPro" id="IPR012910">
    <property type="entry name" value="Plug_dom"/>
</dbReference>
<evidence type="ECO:0000256" key="2">
    <source>
        <dbReference type="ARBA" id="ARBA00022448"/>
    </source>
</evidence>
<dbReference type="Pfam" id="PF07715">
    <property type="entry name" value="Plug"/>
    <property type="match status" value="1"/>
</dbReference>
<keyword evidence="2 10" id="KW-0813">Transport</keyword>
<accession>A0A101HL37</accession>
<dbReference type="AlphaFoldDB" id="A0A101HL37"/>
<sequence>MKILFILLLLTAGATASVHPADSAQAADTLHYLLPEVTVQAQRNRPFDRISSLPVVEISRSYLLKNNATNFVQTLASLPGIASMDIGAGFSKPVIRGLGFNRVAVVDRGIVQQHQQWGADHGLEIDQYDVDNVRVHKGPMSLFFGSDAMGGVIEILPPHVPENDMFWGDATLIGKSNNALLGASVMASRKSGSLFYRARATVQSYADYRIPTDTIEYLTWRMPVHGRRMKNTAGREVDLSLSVNYTHEKFDGWLHVSDIFGKNGYFPGAHGMPLLSRLKPDGSKRNVEMPYAASNHFKLISNSAWQLSAASQLNLDLGFQQNHREELSPFHTHYSNQQPPVADPDLELRLRLQTFSANVRLLRDEDKRWSKTFGLSAEAQHNRVGGYSFLLPGFERFSAGAYWLNRLKVTETFLLTGGIRYDAGSMRVNGYDDPVLADHLVMQGYSHEEAAFYALRSVDLHSSFSDFSGSLGFAFSPGEHHSLKMNVGKSFRYPGANELASNGLHHGAFRHEQGNSGLTPEKGYQLDLDYRYTGRKFRLTLNPFIGWFSNYIYLEPSGSWSILPHAGQIYRYRQAEAFMAGGEVIAELELDERWSVTSDLEYVYNRNLTDHYPLPFSPPTVVTTRLTYSGAGQDVVSNYAFGLENQWVMEQNRIAKNEERTPGTTLWNLSAQMHWRLGERYVITTFQIDNLLNRAFLNHLSFYRKLNAPEPGRNMQLIVKLPF</sequence>
<evidence type="ECO:0000256" key="12">
    <source>
        <dbReference type="SAM" id="SignalP"/>
    </source>
</evidence>
<reference evidence="16" key="1">
    <citation type="journal article" date="2015" name="MBio">
        <title>Genome-Resolved Metagenomic Analysis Reveals Roles for Candidate Phyla and Other Microbial Community Members in Biogeochemical Transformations in Oil Reservoirs.</title>
        <authorList>
            <person name="Hu P."/>
            <person name="Tom L."/>
            <person name="Singh A."/>
            <person name="Thomas B.C."/>
            <person name="Baker B.J."/>
            <person name="Piceno Y.M."/>
            <person name="Andersen G.L."/>
            <person name="Banfield J.F."/>
        </authorList>
    </citation>
    <scope>NUCLEOTIDE SEQUENCE [LARGE SCALE GENOMIC DNA]</scope>
</reference>
<evidence type="ECO:0000256" key="1">
    <source>
        <dbReference type="ARBA" id="ARBA00004571"/>
    </source>
</evidence>
<feature type="signal peptide" evidence="12">
    <location>
        <begin position="1"/>
        <end position="26"/>
    </location>
</feature>
<dbReference type="GO" id="GO:0015344">
    <property type="term" value="F:siderophore uptake transmembrane transporter activity"/>
    <property type="evidence" value="ECO:0007669"/>
    <property type="project" value="TreeGrafter"/>
</dbReference>
<name>A0A101HL37_9BACT</name>
<keyword evidence="5 12" id="KW-0732">Signal</keyword>
<keyword evidence="3 10" id="KW-1134">Transmembrane beta strand</keyword>
<comment type="caution">
    <text evidence="15">The sequence shown here is derived from an EMBL/GenBank/DDBJ whole genome shotgun (WGS) entry which is preliminary data.</text>
</comment>
<keyword evidence="6 11" id="KW-0798">TonB box</keyword>
<evidence type="ECO:0000256" key="11">
    <source>
        <dbReference type="RuleBase" id="RU003357"/>
    </source>
</evidence>
<dbReference type="InterPro" id="IPR000531">
    <property type="entry name" value="Beta-barrel_TonB"/>
</dbReference>